<organism evidence="5 6">
    <name type="scientific">Acinetobacter celticus</name>
    <dbReference type="NCBI Taxonomy" id="1891224"/>
    <lineage>
        <taxon>Bacteria</taxon>
        <taxon>Pseudomonadati</taxon>
        <taxon>Pseudomonadota</taxon>
        <taxon>Gammaproteobacteria</taxon>
        <taxon>Moraxellales</taxon>
        <taxon>Moraxellaceae</taxon>
        <taxon>Acinetobacter</taxon>
    </lineage>
</organism>
<dbReference type="SUPFAM" id="SSF54373">
    <property type="entry name" value="FAD-linked reductases, C-terminal domain"/>
    <property type="match status" value="1"/>
</dbReference>
<keyword evidence="2" id="KW-0784">Thiamine biosynthesis</keyword>
<dbReference type="GO" id="GO:0009229">
    <property type="term" value="P:thiamine diphosphate biosynthetic process"/>
    <property type="evidence" value="ECO:0007669"/>
    <property type="project" value="UniProtKB-UniPathway"/>
</dbReference>
<reference evidence="5 6" key="1">
    <citation type="submission" date="2016-07" db="EMBL/GenBank/DDBJ databases">
        <title>Acinetobacter sp. ANC 4603.</title>
        <authorList>
            <person name="Radolfova-Krizova L."/>
            <person name="Nemec A."/>
        </authorList>
    </citation>
    <scope>NUCLEOTIDE SEQUENCE [LARGE SCALE GENOMIC DNA]</scope>
    <source>
        <strain evidence="5 6">ANC 4603</strain>
    </source>
</reference>
<comment type="caution">
    <text evidence="5">The sequence shown here is derived from an EMBL/GenBank/DDBJ whole genome shotgun (WGS) entry which is preliminary data.</text>
</comment>
<dbReference type="EMBL" id="MBDL01000008">
    <property type="protein sequence ID" value="ODA13746.1"/>
    <property type="molecule type" value="Genomic_DNA"/>
</dbReference>
<dbReference type="GO" id="GO:0050660">
    <property type="term" value="F:flavin adenine dinucleotide binding"/>
    <property type="evidence" value="ECO:0007669"/>
    <property type="project" value="InterPro"/>
</dbReference>
<name>A0A1C3CY65_9GAMM</name>
<dbReference type="InterPro" id="IPR012727">
    <property type="entry name" value="Gly_oxidase_ThiO"/>
</dbReference>
<dbReference type="RefSeq" id="WP_068886541.1">
    <property type="nucleotide sequence ID" value="NZ_CBCRUU010000001.1"/>
</dbReference>
<dbReference type="GO" id="GO:0005737">
    <property type="term" value="C:cytoplasm"/>
    <property type="evidence" value="ECO:0007669"/>
    <property type="project" value="TreeGrafter"/>
</dbReference>
<dbReference type="AlphaFoldDB" id="A0A1C3CY65"/>
<dbReference type="Gene3D" id="3.50.50.60">
    <property type="entry name" value="FAD/NAD(P)-binding domain"/>
    <property type="match status" value="1"/>
</dbReference>
<dbReference type="PANTHER" id="PTHR13847">
    <property type="entry name" value="SARCOSINE DEHYDROGENASE-RELATED"/>
    <property type="match status" value="1"/>
</dbReference>
<dbReference type="GO" id="GO:0016491">
    <property type="term" value="F:oxidoreductase activity"/>
    <property type="evidence" value="ECO:0007669"/>
    <property type="project" value="UniProtKB-KW"/>
</dbReference>
<dbReference type="NCBIfam" id="TIGR02352">
    <property type="entry name" value="thiamin_ThiO"/>
    <property type="match status" value="1"/>
</dbReference>
<dbReference type="SUPFAM" id="SSF51905">
    <property type="entry name" value="FAD/NAD(P)-binding domain"/>
    <property type="match status" value="1"/>
</dbReference>
<dbReference type="InterPro" id="IPR006076">
    <property type="entry name" value="FAD-dep_OxRdtase"/>
</dbReference>
<proteinExistence type="predicted"/>
<sequence>MKVVIIGAGISGLLSALEFAEQGCSVIIFDQQQAGQAASWAGGGILSPMYPWRYPQAVNALAKHGKVLYQAWNEKLKPISGIDFEIHETGMLIFDEADFDLGLNYAKQFQEPMQHCEYLQQEQLKQVNPRISAQFKQAIYFPQIANVRNPRLLKSIITYLKQHPRVQFIENTWVENFQIRNQKIQSVQTQNGQIYEADQFIIATGAWSEHWSTQLRFSIPVTPVQGQMLLFKAPEHWLPTMCMNNVMYLIPRTDGHIVCGSSMNHLGFDKRPSTQTQQDIYKASIAMVPELENFPVVKQWAGLRPSSPTGVPYIGKMPNLENLWANFGHYRNGLCMGPASAQLLRQLVLNQPTIVSPDAYDPIKLLQSEVENAV</sequence>
<evidence type="ECO:0000259" key="4">
    <source>
        <dbReference type="Pfam" id="PF01266"/>
    </source>
</evidence>
<protein>
    <submittedName>
        <fullName evidence="5">Glycine oxidase ThiO</fullName>
    </submittedName>
</protein>
<comment type="pathway">
    <text evidence="1">Cofactor biosynthesis; thiamine diphosphate biosynthesis.</text>
</comment>
<accession>A0A1C3CY65</accession>
<dbReference type="GO" id="GO:0009228">
    <property type="term" value="P:thiamine biosynthetic process"/>
    <property type="evidence" value="ECO:0007669"/>
    <property type="project" value="UniProtKB-KW"/>
</dbReference>
<dbReference type="STRING" id="1891224.BBP83_05095"/>
<dbReference type="Pfam" id="PF01266">
    <property type="entry name" value="DAO"/>
    <property type="match status" value="1"/>
</dbReference>
<evidence type="ECO:0000256" key="3">
    <source>
        <dbReference type="ARBA" id="ARBA00023002"/>
    </source>
</evidence>
<evidence type="ECO:0000313" key="6">
    <source>
        <dbReference type="Proteomes" id="UP000186553"/>
    </source>
</evidence>
<dbReference type="PANTHER" id="PTHR13847:SF289">
    <property type="entry name" value="GLYCINE OXIDASE"/>
    <property type="match status" value="1"/>
</dbReference>
<feature type="domain" description="FAD dependent oxidoreductase" evidence="4">
    <location>
        <begin position="2"/>
        <end position="346"/>
    </location>
</feature>
<dbReference type="Gene3D" id="3.30.9.10">
    <property type="entry name" value="D-Amino Acid Oxidase, subunit A, domain 2"/>
    <property type="match status" value="1"/>
</dbReference>
<gene>
    <name evidence="5" type="ORF">BBP83_05095</name>
</gene>
<dbReference type="Proteomes" id="UP000186553">
    <property type="component" value="Unassembled WGS sequence"/>
</dbReference>
<evidence type="ECO:0000256" key="1">
    <source>
        <dbReference type="ARBA" id="ARBA00004948"/>
    </source>
</evidence>
<evidence type="ECO:0000256" key="2">
    <source>
        <dbReference type="ARBA" id="ARBA00022977"/>
    </source>
</evidence>
<evidence type="ECO:0000313" key="5">
    <source>
        <dbReference type="EMBL" id="ODA13746.1"/>
    </source>
</evidence>
<dbReference type="OrthoDB" id="18526at2"/>
<dbReference type="InterPro" id="IPR036188">
    <property type="entry name" value="FAD/NAD-bd_sf"/>
</dbReference>
<dbReference type="UniPathway" id="UPA00060"/>
<keyword evidence="6" id="KW-1185">Reference proteome</keyword>
<keyword evidence="3" id="KW-0560">Oxidoreductase</keyword>